<feature type="region of interest" description="Disordered" evidence="1">
    <location>
        <begin position="35"/>
        <end position="60"/>
    </location>
</feature>
<name>A0A0D2KKX6_9CHLO</name>
<dbReference type="Proteomes" id="UP000054498">
    <property type="component" value="Unassembled WGS sequence"/>
</dbReference>
<reference evidence="2 3" key="1">
    <citation type="journal article" date="2013" name="BMC Genomics">
        <title>Reconstruction of the lipid metabolism for the microalga Monoraphidium neglectum from its genome sequence reveals characteristics suitable for biofuel production.</title>
        <authorList>
            <person name="Bogen C."/>
            <person name="Al-Dilaimi A."/>
            <person name="Albersmeier A."/>
            <person name="Wichmann J."/>
            <person name="Grundmann M."/>
            <person name="Rupp O."/>
            <person name="Lauersen K.J."/>
            <person name="Blifernez-Klassen O."/>
            <person name="Kalinowski J."/>
            <person name="Goesmann A."/>
            <person name="Mussgnug J.H."/>
            <person name="Kruse O."/>
        </authorList>
    </citation>
    <scope>NUCLEOTIDE SEQUENCE [LARGE SCALE GENOMIC DNA]</scope>
    <source>
        <strain evidence="2 3">SAG 48.87</strain>
    </source>
</reference>
<organism evidence="2 3">
    <name type="scientific">Monoraphidium neglectum</name>
    <dbReference type="NCBI Taxonomy" id="145388"/>
    <lineage>
        <taxon>Eukaryota</taxon>
        <taxon>Viridiplantae</taxon>
        <taxon>Chlorophyta</taxon>
        <taxon>core chlorophytes</taxon>
        <taxon>Chlorophyceae</taxon>
        <taxon>CS clade</taxon>
        <taxon>Sphaeropleales</taxon>
        <taxon>Selenastraceae</taxon>
        <taxon>Monoraphidium</taxon>
    </lineage>
</organism>
<accession>A0A0D2KKX6</accession>
<dbReference type="KEGG" id="mng:MNEG_11532"/>
<feature type="non-terminal residue" evidence="2">
    <location>
        <position position="1"/>
    </location>
</feature>
<evidence type="ECO:0000256" key="1">
    <source>
        <dbReference type="SAM" id="MobiDB-lite"/>
    </source>
</evidence>
<dbReference type="OrthoDB" id="548885at2759"/>
<evidence type="ECO:0000313" key="2">
    <source>
        <dbReference type="EMBL" id="KIY96428.1"/>
    </source>
</evidence>
<dbReference type="EMBL" id="KK103007">
    <property type="protein sequence ID" value="KIY96428.1"/>
    <property type="molecule type" value="Genomic_DNA"/>
</dbReference>
<evidence type="ECO:0000313" key="3">
    <source>
        <dbReference type="Proteomes" id="UP000054498"/>
    </source>
</evidence>
<gene>
    <name evidence="2" type="ORF">MNEG_11532</name>
</gene>
<proteinExistence type="predicted"/>
<keyword evidence="3" id="KW-1185">Reference proteome</keyword>
<sequence>GYRTAQNAKVPFIVVGRKLTPDCLKKTLGPLAEAKRRGEKLGVSRGNFDPSDRTAGLSGADAKGADIAAAWRASAARGWNAATAAATAAAGGGGGGR</sequence>
<dbReference type="RefSeq" id="XP_013895448.1">
    <property type="nucleotide sequence ID" value="XM_014039994.1"/>
</dbReference>
<dbReference type="GeneID" id="25728804"/>
<protein>
    <submittedName>
        <fullName evidence="2">Uncharacterized protein</fullName>
    </submittedName>
</protein>
<dbReference type="AlphaFoldDB" id="A0A0D2KKX6"/>